<accession>A0ABS8VER6</accession>
<keyword evidence="2" id="KW-1185">Reference proteome</keyword>
<sequence>MRGICGPHLLKIGRASERAFKDADRISTLKAVLEFYALYGAAQKHQKATGPLRYQAYASKRGLSKLIVPQKPSTWLTSMMYDMDATDYLVKLENPKDHYTSVASLIVTNTPFWPLMPGQFTKLTSIFNLSIDWDLCASD</sequence>
<dbReference type="EMBL" id="JACEIK010004452">
    <property type="protein sequence ID" value="MCD9645498.1"/>
    <property type="molecule type" value="Genomic_DNA"/>
</dbReference>
<name>A0ABS8VER6_DATST</name>
<evidence type="ECO:0000313" key="1">
    <source>
        <dbReference type="EMBL" id="MCD9645498.1"/>
    </source>
</evidence>
<comment type="caution">
    <text evidence="1">The sequence shown here is derived from an EMBL/GenBank/DDBJ whole genome shotgun (WGS) entry which is preliminary data.</text>
</comment>
<gene>
    <name evidence="1" type="ORF">HAX54_034490</name>
</gene>
<evidence type="ECO:0000313" key="2">
    <source>
        <dbReference type="Proteomes" id="UP000823775"/>
    </source>
</evidence>
<dbReference type="Proteomes" id="UP000823775">
    <property type="component" value="Unassembled WGS sequence"/>
</dbReference>
<reference evidence="1 2" key="1">
    <citation type="journal article" date="2021" name="BMC Genomics">
        <title>Datura genome reveals duplications of psychoactive alkaloid biosynthetic genes and high mutation rate following tissue culture.</title>
        <authorList>
            <person name="Rajewski A."/>
            <person name="Carter-House D."/>
            <person name="Stajich J."/>
            <person name="Litt A."/>
        </authorList>
    </citation>
    <scope>NUCLEOTIDE SEQUENCE [LARGE SCALE GENOMIC DNA]</scope>
    <source>
        <strain evidence="1">AR-01</strain>
    </source>
</reference>
<organism evidence="1 2">
    <name type="scientific">Datura stramonium</name>
    <name type="common">Jimsonweed</name>
    <name type="synonym">Common thornapple</name>
    <dbReference type="NCBI Taxonomy" id="4076"/>
    <lineage>
        <taxon>Eukaryota</taxon>
        <taxon>Viridiplantae</taxon>
        <taxon>Streptophyta</taxon>
        <taxon>Embryophyta</taxon>
        <taxon>Tracheophyta</taxon>
        <taxon>Spermatophyta</taxon>
        <taxon>Magnoliopsida</taxon>
        <taxon>eudicotyledons</taxon>
        <taxon>Gunneridae</taxon>
        <taxon>Pentapetalae</taxon>
        <taxon>asterids</taxon>
        <taxon>lamiids</taxon>
        <taxon>Solanales</taxon>
        <taxon>Solanaceae</taxon>
        <taxon>Solanoideae</taxon>
        <taxon>Datureae</taxon>
        <taxon>Datura</taxon>
    </lineage>
</organism>
<proteinExistence type="predicted"/>
<protein>
    <submittedName>
        <fullName evidence="1">Uncharacterized protein</fullName>
    </submittedName>
</protein>